<protein>
    <submittedName>
        <fullName evidence="2">XRE family transcriptional regulator</fullName>
    </submittedName>
</protein>
<gene>
    <name evidence="2" type="ORF">C7C56_026635</name>
</gene>
<dbReference type="InterPro" id="IPR001387">
    <property type="entry name" value="Cro/C1-type_HTH"/>
</dbReference>
<accession>A0A2U2H9Z5</accession>
<evidence type="ECO:0000313" key="2">
    <source>
        <dbReference type="EMBL" id="PWF39539.1"/>
    </source>
</evidence>
<organism evidence="2 3">
    <name type="scientific">Massilia glaciei</name>
    <dbReference type="NCBI Taxonomy" id="1524097"/>
    <lineage>
        <taxon>Bacteria</taxon>
        <taxon>Pseudomonadati</taxon>
        <taxon>Pseudomonadota</taxon>
        <taxon>Betaproteobacteria</taxon>
        <taxon>Burkholderiales</taxon>
        <taxon>Oxalobacteraceae</taxon>
        <taxon>Telluria group</taxon>
        <taxon>Massilia</taxon>
    </lineage>
</organism>
<dbReference type="Pfam" id="PF13443">
    <property type="entry name" value="HTH_26"/>
    <property type="match status" value="1"/>
</dbReference>
<dbReference type="OrthoDB" id="3626437at2"/>
<proteinExistence type="predicted"/>
<comment type="caution">
    <text evidence="2">The sequence shown here is derived from an EMBL/GenBank/DDBJ whole genome shotgun (WGS) entry which is preliminary data.</text>
</comment>
<dbReference type="EMBL" id="PXWF02000337">
    <property type="protein sequence ID" value="PWF39539.1"/>
    <property type="molecule type" value="Genomic_DNA"/>
</dbReference>
<dbReference type="PROSITE" id="PS50943">
    <property type="entry name" value="HTH_CROC1"/>
    <property type="match status" value="1"/>
</dbReference>
<evidence type="ECO:0000313" key="3">
    <source>
        <dbReference type="Proteomes" id="UP000241421"/>
    </source>
</evidence>
<keyword evidence="3" id="KW-1185">Reference proteome</keyword>
<sequence>MGSGHRVAAGVFRAHQAHQAPVRRTVGGSMREAVEGGGEAKPGSLTGLDWRLHAVMADRGIKFAKDLQDALARDGCPVSASSISRLVYQEPKQLDIKLLSSLCRVLGCTPDELLVPRRGKELA</sequence>
<reference evidence="2 3" key="1">
    <citation type="submission" date="2018-04" db="EMBL/GenBank/DDBJ databases">
        <title>Massilia violaceinigra sp. nov., a novel purple-pigmented bacterium isolated from Tianshan glacier, Xinjiang, China.</title>
        <authorList>
            <person name="Wang H."/>
        </authorList>
    </citation>
    <scope>NUCLEOTIDE SEQUENCE [LARGE SCALE GENOMIC DNA]</scope>
    <source>
        <strain evidence="2 3">B448-2</strain>
    </source>
</reference>
<dbReference type="Proteomes" id="UP000241421">
    <property type="component" value="Unassembled WGS sequence"/>
</dbReference>
<name>A0A2U2H9Z5_9BURK</name>
<evidence type="ECO:0000259" key="1">
    <source>
        <dbReference type="PROSITE" id="PS50943"/>
    </source>
</evidence>
<feature type="domain" description="HTH cro/C1-type" evidence="1">
    <location>
        <begin position="92"/>
        <end position="113"/>
    </location>
</feature>
<dbReference type="AlphaFoldDB" id="A0A2U2H9Z5"/>